<keyword evidence="4 9" id="KW-0812">Transmembrane</keyword>
<dbReference type="SUPFAM" id="SSF161111">
    <property type="entry name" value="Cation efflux protein transmembrane domain-like"/>
    <property type="match status" value="1"/>
</dbReference>
<dbReference type="PANTHER" id="PTHR11562">
    <property type="entry name" value="CATION EFFLUX PROTEIN/ ZINC TRANSPORTER"/>
    <property type="match status" value="1"/>
</dbReference>
<dbReference type="PANTHER" id="PTHR11562:SF17">
    <property type="entry name" value="RE54080P-RELATED"/>
    <property type="match status" value="1"/>
</dbReference>
<feature type="region of interest" description="Disordered" evidence="8">
    <location>
        <begin position="1"/>
        <end position="24"/>
    </location>
</feature>
<evidence type="ECO:0000256" key="8">
    <source>
        <dbReference type="SAM" id="MobiDB-lite"/>
    </source>
</evidence>
<dbReference type="Pfam" id="PF16916">
    <property type="entry name" value="ZT_dimer"/>
    <property type="match status" value="1"/>
</dbReference>
<feature type="transmembrane region" description="Helical" evidence="9">
    <location>
        <begin position="136"/>
        <end position="156"/>
    </location>
</feature>
<evidence type="ECO:0000259" key="10">
    <source>
        <dbReference type="Pfam" id="PF01545"/>
    </source>
</evidence>
<evidence type="ECO:0000313" key="13">
    <source>
        <dbReference type="Proteomes" id="UP001165074"/>
    </source>
</evidence>
<feature type="compositionally biased region" description="Basic and acidic residues" evidence="8">
    <location>
        <begin position="320"/>
        <end position="334"/>
    </location>
</feature>
<dbReference type="InterPro" id="IPR027469">
    <property type="entry name" value="Cation_efflux_TMD_sf"/>
</dbReference>
<comment type="caution">
    <text evidence="12">The sequence shown here is derived from an EMBL/GenBank/DDBJ whole genome shotgun (WGS) entry which is preliminary data.</text>
</comment>
<dbReference type="InterPro" id="IPR002524">
    <property type="entry name" value="Cation_efflux"/>
</dbReference>
<dbReference type="GO" id="GO:0005886">
    <property type="term" value="C:plasma membrane"/>
    <property type="evidence" value="ECO:0007669"/>
    <property type="project" value="TreeGrafter"/>
</dbReference>
<dbReference type="SUPFAM" id="SSF160240">
    <property type="entry name" value="Cation efflux protein cytoplasmic domain-like"/>
    <property type="match status" value="1"/>
</dbReference>
<feature type="transmembrane region" description="Helical" evidence="9">
    <location>
        <begin position="177"/>
        <end position="195"/>
    </location>
</feature>
<feature type="compositionally biased region" description="Basic and acidic residues" evidence="8">
    <location>
        <begin position="1"/>
        <end position="16"/>
    </location>
</feature>
<accession>A0A9W6S6M4</accession>
<sequence>MSSAHDHKDEDGHGEGGGHAGHSHGVSADADKRYLTGALSLIVAFMAGEVVVGILASSLALISDAAHMLTDAASIVLALVAMRLAAKPPQGGYTYGLKRAEILSAQANGLSLLVLSVWLGYEAIRRLVSPPEVTGGLVLGTALVGIVINVAATWLISKANRSSLNVEGAFQHILTDLYAFIATAVAGLIMVLTGFARADAIASLIVVALMLKAGVGLVRESGRIFLEAAPAGLSPESVGQVLADRPNVSQIHDLHIWQITSGMAAASAHVLVAPGEDCHAVRADLESVLAAKYKITHTTLQVDHVPDSLPSITNAGEMAAEHCDESHGPVHRPDASGTASETTP</sequence>
<feature type="region of interest" description="Disordered" evidence="8">
    <location>
        <begin position="320"/>
        <end position="344"/>
    </location>
</feature>
<dbReference type="AlphaFoldDB" id="A0A9W6S6M4"/>
<keyword evidence="5 9" id="KW-1133">Transmembrane helix</keyword>
<evidence type="ECO:0000259" key="11">
    <source>
        <dbReference type="Pfam" id="PF16916"/>
    </source>
</evidence>
<dbReference type="NCBIfam" id="TIGR01297">
    <property type="entry name" value="CDF"/>
    <property type="match status" value="1"/>
</dbReference>
<protein>
    <submittedName>
        <fullName evidence="12">Cation transporter</fullName>
    </submittedName>
</protein>
<dbReference type="InterPro" id="IPR027470">
    <property type="entry name" value="Cation_efflux_CTD"/>
</dbReference>
<evidence type="ECO:0000256" key="4">
    <source>
        <dbReference type="ARBA" id="ARBA00022692"/>
    </source>
</evidence>
<comment type="subcellular location">
    <subcellularLocation>
        <location evidence="1">Membrane</location>
        <topology evidence="1">Multi-pass membrane protein</topology>
    </subcellularLocation>
</comment>
<evidence type="ECO:0000256" key="7">
    <source>
        <dbReference type="ARBA" id="ARBA00023136"/>
    </source>
</evidence>
<evidence type="ECO:0000256" key="9">
    <source>
        <dbReference type="SAM" id="Phobius"/>
    </source>
</evidence>
<dbReference type="InterPro" id="IPR050681">
    <property type="entry name" value="CDF/SLC30A"/>
</dbReference>
<dbReference type="EMBL" id="BSTK01000010">
    <property type="protein sequence ID" value="GLY88354.1"/>
    <property type="molecule type" value="Genomic_DNA"/>
</dbReference>
<feature type="transmembrane region" description="Helical" evidence="9">
    <location>
        <begin position="107"/>
        <end position="124"/>
    </location>
</feature>
<evidence type="ECO:0000256" key="2">
    <source>
        <dbReference type="ARBA" id="ARBA00008873"/>
    </source>
</evidence>
<organism evidence="12 13">
    <name type="scientific">Actinoallomurus iriomotensis</name>
    <dbReference type="NCBI Taxonomy" id="478107"/>
    <lineage>
        <taxon>Bacteria</taxon>
        <taxon>Bacillati</taxon>
        <taxon>Actinomycetota</taxon>
        <taxon>Actinomycetes</taxon>
        <taxon>Streptosporangiales</taxon>
        <taxon>Thermomonosporaceae</taxon>
        <taxon>Actinoallomurus</taxon>
    </lineage>
</organism>
<proteinExistence type="inferred from homology"/>
<name>A0A9W6S6M4_9ACTN</name>
<evidence type="ECO:0000256" key="6">
    <source>
        <dbReference type="ARBA" id="ARBA00023065"/>
    </source>
</evidence>
<feature type="domain" description="Cation efflux protein transmembrane" evidence="10">
    <location>
        <begin position="38"/>
        <end position="225"/>
    </location>
</feature>
<dbReference type="InterPro" id="IPR058533">
    <property type="entry name" value="Cation_efflux_TM"/>
</dbReference>
<keyword evidence="6" id="KW-0406">Ion transport</keyword>
<dbReference type="Proteomes" id="UP001165074">
    <property type="component" value="Unassembled WGS sequence"/>
</dbReference>
<dbReference type="GO" id="GO:0005385">
    <property type="term" value="F:zinc ion transmembrane transporter activity"/>
    <property type="evidence" value="ECO:0007669"/>
    <property type="project" value="TreeGrafter"/>
</dbReference>
<dbReference type="Gene3D" id="1.20.1510.10">
    <property type="entry name" value="Cation efflux protein transmembrane domain"/>
    <property type="match status" value="1"/>
</dbReference>
<comment type="similarity">
    <text evidence="2">Belongs to the cation diffusion facilitator (CDF) transporter (TC 2.A.4) family. SLC30A subfamily.</text>
</comment>
<feature type="transmembrane region" description="Helical" evidence="9">
    <location>
        <begin position="38"/>
        <end position="62"/>
    </location>
</feature>
<evidence type="ECO:0000256" key="1">
    <source>
        <dbReference type="ARBA" id="ARBA00004141"/>
    </source>
</evidence>
<feature type="domain" description="Cation efflux protein cytoplasmic" evidence="11">
    <location>
        <begin position="236"/>
        <end position="304"/>
    </location>
</feature>
<dbReference type="InterPro" id="IPR036837">
    <property type="entry name" value="Cation_efflux_CTD_sf"/>
</dbReference>
<evidence type="ECO:0000256" key="5">
    <source>
        <dbReference type="ARBA" id="ARBA00022989"/>
    </source>
</evidence>
<dbReference type="Pfam" id="PF01545">
    <property type="entry name" value="Cation_efflux"/>
    <property type="match status" value="1"/>
</dbReference>
<keyword evidence="13" id="KW-1185">Reference proteome</keyword>
<evidence type="ECO:0000313" key="12">
    <source>
        <dbReference type="EMBL" id="GLY88354.1"/>
    </source>
</evidence>
<reference evidence="12" key="1">
    <citation type="submission" date="2023-03" db="EMBL/GenBank/DDBJ databases">
        <title>Actinoallomurus iriomotensis NBRC 103684.</title>
        <authorList>
            <person name="Ichikawa N."/>
            <person name="Sato H."/>
            <person name="Tonouchi N."/>
        </authorList>
    </citation>
    <scope>NUCLEOTIDE SEQUENCE</scope>
    <source>
        <strain evidence="12">NBRC 103684</strain>
    </source>
</reference>
<keyword evidence="3" id="KW-0813">Transport</keyword>
<keyword evidence="7 9" id="KW-0472">Membrane</keyword>
<gene>
    <name evidence="12" type="ORF">Airi02_062830</name>
</gene>
<feature type="transmembrane region" description="Helical" evidence="9">
    <location>
        <begin position="201"/>
        <end position="218"/>
    </location>
</feature>
<evidence type="ECO:0000256" key="3">
    <source>
        <dbReference type="ARBA" id="ARBA00022448"/>
    </source>
</evidence>